<accession>A0A9X2L403</accession>
<dbReference type="AlphaFoldDB" id="A0A9X2L403"/>
<evidence type="ECO:0000313" key="3">
    <source>
        <dbReference type="Proteomes" id="UP001139125"/>
    </source>
</evidence>
<dbReference type="Proteomes" id="UP001139125">
    <property type="component" value="Unassembled WGS sequence"/>
</dbReference>
<dbReference type="RefSeq" id="WP_255134834.1">
    <property type="nucleotide sequence ID" value="NZ_JANDBC010000002.1"/>
</dbReference>
<keyword evidence="3" id="KW-1185">Reference proteome</keyword>
<reference evidence="2" key="1">
    <citation type="submission" date="2022-06" db="EMBL/GenBank/DDBJ databases">
        <title>Gracilimonas sp. CAU 1638 isolated from sea sediment.</title>
        <authorList>
            <person name="Kim W."/>
        </authorList>
    </citation>
    <scope>NUCLEOTIDE SEQUENCE</scope>
    <source>
        <strain evidence="2">CAU 1638</strain>
    </source>
</reference>
<dbReference type="PROSITE" id="PS51257">
    <property type="entry name" value="PROKAR_LIPOPROTEIN"/>
    <property type="match status" value="1"/>
</dbReference>
<name>A0A9X2L403_9BACT</name>
<evidence type="ECO:0008006" key="4">
    <source>
        <dbReference type="Google" id="ProtNLM"/>
    </source>
</evidence>
<feature type="signal peptide" evidence="1">
    <location>
        <begin position="1"/>
        <end position="28"/>
    </location>
</feature>
<feature type="chain" id="PRO_5040845085" description="Lipoprotein" evidence="1">
    <location>
        <begin position="29"/>
        <end position="181"/>
    </location>
</feature>
<comment type="caution">
    <text evidence="2">The sequence shown here is derived from an EMBL/GenBank/DDBJ whole genome shotgun (WGS) entry which is preliminary data.</text>
</comment>
<sequence>MKTNNTKLFSLAILFLTGVLTSGCSVGAKIAVSATDVQYPVSQTNSFYTQQNQLTTEDQYEALKDFSFTFTKWGISSMIEIKNSEDISNRLNKIIEKHDGDAIVNLRISVNNPAGKNGLLWFSKTLTTTASVLFTFLAIADPQPEFTAIAVSSTGLALFTPAAADVKVEGTVVRITEFTSD</sequence>
<dbReference type="EMBL" id="JANDBC010000002">
    <property type="protein sequence ID" value="MCP9291960.1"/>
    <property type="molecule type" value="Genomic_DNA"/>
</dbReference>
<proteinExistence type="predicted"/>
<gene>
    <name evidence="2" type="ORF">NM125_10270</name>
</gene>
<protein>
    <recommendedName>
        <fullName evidence="4">Lipoprotein</fullName>
    </recommendedName>
</protein>
<keyword evidence="1" id="KW-0732">Signal</keyword>
<evidence type="ECO:0000313" key="2">
    <source>
        <dbReference type="EMBL" id="MCP9291960.1"/>
    </source>
</evidence>
<evidence type="ECO:0000256" key="1">
    <source>
        <dbReference type="SAM" id="SignalP"/>
    </source>
</evidence>
<organism evidence="2 3">
    <name type="scientific">Gracilimonas sediminicola</name>
    <dbReference type="NCBI Taxonomy" id="2952158"/>
    <lineage>
        <taxon>Bacteria</taxon>
        <taxon>Pseudomonadati</taxon>
        <taxon>Balneolota</taxon>
        <taxon>Balneolia</taxon>
        <taxon>Balneolales</taxon>
        <taxon>Balneolaceae</taxon>
        <taxon>Gracilimonas</taxon>
    </lineage>
</organism>